<sequence length="192" mass="22212">MGHAIDFGGMEEKLFLLQQLSCASQVNAEWKSKCLTSQKEENWQFSELENELDQDFAFTETLVSNYMIDIAVKTRIFQDYFKENHFECGFSQLEKSAIEYVGGDIGSVIVGDFALTLRESCNKIIHAKKFKLLKSHISPSNSFWSGVCELQGDFNKNEWQVNINVKEWAASLWHYHENLAEERESFWADNES</sequence>
<reference evidence="1 2" key="1">
    <citation type="submission" date="2018-08" db="EMBL/GenBank/DDBJ databases">
        <title>Genome sequencing of rice bacterial endophytes.</title>
        <authorList>
            <person name="Venturi V."/>
        </authorList>
    </citation>
    <scope>NUCLEOTIDE SEQUENCE [LARGE SCALE GENOMIC DNA]</scope>
    <source>
        <strain evidence="1 2">E1205</strain>
    </source>
</reference>
<dbReference type="Proteomes" id="UP000265836">
    <property type="component" value="Unassembled WGS sequence"/>
</dbReference>
<accession>A0A397NCU4</accession>
<evidence type="ECO:0000313" key="2">
    <source>
        <dbReference type="Proteomes" id="UP000265836"/>
    </source>
</evidence>
<organism evidence="1 2">
    <name type="scientific">Ectopseudomonas oleovorans</name>
    <name type="common">Pseudomonas oleovorans</name>
    <dbReference type="NCBI Taxonomy" id="301"/>
    <lineage>
        <taxon>Bacteria</taxon>
        <taxon>Pseudomonadati</taxon>
        <taxon>Pseudomonadota</taxon>
        <taxon>Gammaproteobacteria</taxon>
        <taxon>Pseudomonadales</taxon>
        <taxon>Pseudomonadaceae</taxon>
        <taxon>Ectopseudomonas</taxon>
    </lineage>
</organism>
<dbReference type="EMBL" id="QXDA01000003">
    <property type="protein sequence ID" value="RIA31601.1"/>
    <property type="molecule type" value="Genomic_DNA"/>
</dbReference>
<evidence type="ECO:0000313" key="1">
    <source>
        <dbReference type="EMBL" id="RIA31601.1"/>
    </source>
</evidence>
<comment type="caution">
    <text evidence="1">The sequence shown here is derived from an EMBL/GenBank/DDBJ whole genome shotgun (WGS) entry which is preliminary data.</text>
</comment>
<protein>
    <submittedName>
        <fullName evidence="1">Uncharacterized protein</fullName>
    </submittedName>
</protein>
<proteinExistence type="predicted"/>
<name>A0A397NCU4_ECTOL</name>
<gene>
    <name evidence="1" type="ORF">DFO61_2325</name>
</gene>
<dbReference type="AlphaFoldDB" id="A0A397NCU4"/>